<dbReference type="Proteomes" id="UP001590950">
    <property type="component" value="Unassembled WGS sequence"/>
</dbReference>
<reference evidence="1 2" key="1">
    <citation type="submission" date="2024-09" db="EMBL/GenBank/DDBJ databases">
        <title>Rethinking Asexuality: The Enigmatic Case of Functional Sexual Genes in Lepraria (Stereocaulaceae).</title>
        <authorList>
            <person name="Doellman M."/>
            <person name="Sun Y."/>
            <person name="Barcenas-Pena A."/>
            <person name="Lumbsch H.T."/>
            <person name="Grewe F."/>
        </authorList>
    </citation>
    <scope>NUCLEOTIDE SEQUENCE [LARGE SCALE GENOMIC DNA]</scope>
    <source>
        <strain evidence="1 2">Mercado 3170</strain>
    </source>
</reference>
<proteinExistence type="predicted"/>
<keyword evidence="2" id="KW-1185">Reference proteome</keyword>
<evidence type="ECO:0000313" key="1">
    <source>
        <dbReference type="EMBL" id="KAL2042350.1"/>
    </source>
</evidence>
<organism evidence="1 2">
    <name type="scientific">Stereocaulon virgatum</name>
    <dbReference type="NCBI Taxonomy" id="373712"/>
    <lineage>
        <taxon>Eukaryota</taxon>
        <taxon>Fungi</taxon>
        <taxon>Dikarya</taxon>
        <taxon>Ascomycota</taxon>
        <taxon>Pezizomycotina</taxon>
        <taxon>Lecanoromycetes</taxon>
        <taxon>OSLEUM clade</taxon>
        <taxon>Lecanoromycetidae</taxon>
        <taxon>Lecanorales</taxon>
        <taxon>Lecanorineae</taxon>
        <taxon>Stereocaulaceae</taxon>
        <taxon>Stereocaulon</taxon>
    </lineage>
</organism>
<name>A0ABR4A9A4_9LECA</name>
<gene>
    <name evidence="1" type="ORF">N7G274_004839</name>
</gene>
<accession>A0ABR4A9A4</accession>
<comment type="caution">
    <text evidence="1">The sequence shown here is derived from an EMBL/GenBank/DDBJ whole genome shotgun (WGS) entry which is preliminary data.</text>
</comment>
<protein>
    <submittedName>
        <fullName evidence="1">Uncharacterized protein</fullName>
    </submittedName>
</protein>
<dbReference type="EMBL" id="JBEFKJ010000014">
    <property type="protein sequence ID" value="KAL2042350.1"/>
    <property type="molecule type" value="Genomic_DNA"/>
</dbReference>
<sequence>MQPPPSTFYGTGSQAGYTQAREDLDHQGRRSKLMPNTKLGTLHSTSEVHSRVVGLYLDERSARFWVELARVTRLGIYTSQSETRWLINFVTQWNDLIVLTERDLGSLEGLWTGNFRQEDEASTTNQDAEVYTLVEFASSMSPTWEIVRELIYLAISKPAFDILVQTAVYSKKHHGIRRLPETVRPCEYYVLNDAINCLHSGSPSQILLGAVTCSAFALYSLPGRQRQYYIPLTEALGFGRIRHSRLSDVISKFQRIIESTRPEKQPKKHMSARKAA</sequence>
<evidence type="ECO:0000313" key="2">
    <source>
        <dbReference type="Proteomes" id="UP001590950"/>
    </source>
</evidence>